<evidence type="ECO:0000259" key="2">
    <source>
        <dbReference type="Pfam" id="PF16220"/>
    </source>
</evidence>
<sequence length="317" mass="35333">MEAKVPPAQIIAEAADWLVKIQEQPLTASEQNQLQQWCAQSADHQRAWQAAQQLNQSFDQVPEKLGLSVLSRKQAQRRNLIKAISALLVIPTGSWLVYQHSPISSWTADYQTTTGELREVMLADGCKLILNTRSAVNVLFDENQRLIELLQGEIQITTASDVLARPLSVRTEHGQIHALGTVFTVRLSSEYSQVAVQQDAVEIHTAATDKLQRITAGQQSQFSKMEIEPVTASTSSIATAWTQKQLMVDNQPLGEVISELSRYRRGWLRCDPAVAELRISGVFQLSDTDIALSNIAHSFPVSVVYRSPYWVTVTKNK</sequence>
<protein>
    <submittedName>
        <fullName evidence="3">Fe2+-dicitrate sensor</fullName>
    </submittedName>
</protein>
<dbReference type="AlphaFoldDB" id="I1XF91"/>
<dbReference type="RefSeq" id="WP_014705436.1">
    <property type="nucleotide sequence ID" value="NC_017857.3"/>
</dbReference>
<dbReference type="PIRSF" id="PIRSF018266">
    <property type="entry name" value="FecR"/>
    <property type="match status" value="1"/>
</dbReference>
<dbReference type="HOGENOM" id="CLU_050192_0_0_6"/>
<evidence type="ECO:0000313" key="4">
    <source>
        <dbReference type="Proteomes" id="UP000009144"/>
    </source>
</evidence>
<reference evidence="3 4" key="2">
    <citation type="journal article" date="2013" name="Int. J. Syst. Evol. Microbiol.">
        <title>Methylophaga nitratireducenticrescens sp. nov. and Methylophaga frappieri sp. nov., isolated from the biofilm of the methanol-fed denitrification system treating the seawater at the Montreal Biodome.</title>
        <authorList>
            <person name="Villeneuve C."/>
            <person name="Martineau C."/>
            <person name="Mauffrey F."/>
            <person name="Villemur R."/>
        </authorList>
    </citation>
    <scope>NUCLEOTIDE SEQUENCE [LARGE SCALE GENOMIC DNA]</scope>
    <source>
        <strain evidence="3 4">JAM1</strain>
    </source>
</reference>
<evidence type="ECO:0000313" key="3">
    <source>
        <dbReference type="EMBL" id="AFI83060.1"/>
    </source>
</evidence>
<evidence type="ECO:0000259" key="1">
    <source>
        <dbReference type="Pfam" id="PF04773"/>
    </source>
</evidence>
<dbReference type="InterPro" id="IPR012373">
    <property type="entry name" value="Ferrdict_sens_TM"/>
</dbReference>
<dbReference type="Pfam" id="PF16220">
    <property type="entry name" value="DUF4880"/>
    <property type="match status" value="1"/>
</dbReference>
<dbReference type="KEGG" id="mej:Q7A_201"/>
<dbReference type="Proteomes" id="UP000009144">
    <property type="component" value="Chromosome"/>
</dbReference>
<gene>
    <name evidence="3" type="ordered locus">Q7A_201</name>
</gene>
<feature type="domain" description="FecR N-terminal" evidence="2">
    <location>
        <begin position="13"/>
        <end position="54"/>
    </location>
</feature>
<dbReference type="PATRIC" id="fig|754476.3.peg.200"/>
<dbReference type="InterPro" id="IPR006860">
    <property type="entry name" value="FecR"/>
</dbReference>
<dbReference type="EMBL" id="CP003390">
    <property type="protein sequence ID" value="AFI83060.1"/>
    <property type="molecule type" value="Genomic_DNA"/>
</dbReference>
<proteinExistence type="predicted"/>
<dbReference type="Pfam" id="PF04773">
    <property type="entry name" value="FecR"/>
    <property type="match status" value="1"/>
</dbReference>
<dbReference type="GO" id="GO:0016989">
    <property type="term" value="F:sigma factor antagonist activity"/>
    <property type="evidence" value="ECO:0007669"/>
    <property type="project" value="TreeGrafter"/>
</dbReference>
<dbReference type="STRING" id="754476.Q7A_201"/>
<keyword evidence="4" id="KW-1185">Reference proteome</keyword>
<name>I1XF91_METNJ</name>
<organism evidence="3 4">
    <name type="scientific">Methylophaga nitratireducenticrescens</name>
    <dbReference type="NCBI Taxonomy" id="754476"/>
    <lineage>
        <taxon>Bacteria</taxon>
        <taxon>Pseudomonadati</taxon>
        <taxon>Pseudomonadota</taxon>
        <taxon>Gammaproteobacteria</taxon>
        <taxon>Thiotrichales</taxon>
        <taxon>Piscirickettsiaceae</taxon>
        <taxon>Methylophaga</taxon>
    </lineage>
</organism>
<reference evidence="3 4" key="1">
    <citation type="journal article" date="2012" name="J. Bacteriol.">
        <title>Complete genome sequences of Methylophaga sp. strain JAM1 and Methylophaga sp. strain JAM7.</title>
        <authorList>
            <person name="Villeneuve C."/>
            <person name="Martineau C."/>
            <person name="Mauffrey F."/>
            <person name="Villemur R."/>
        </authorList>
    </citation>
    <scope>NUCLEOTIDE SEQUENCE [LARGE SCALE GENOMIC DNA]</scope>
    <source>
        <strain evidence="3 4">JAM1</strain>
    </source>
</reference>
<dbReference type="InterPro" id="IPR032623">
    <property type="entry name" value="FecR_N"/>
</dbReference>
<dbReference type="eggNOG" id="COG3712">
    <property type="taxonomic scope" value="Bacteria"/>
</dbReference>
<dbReference type="PANTHER" id="PTHR30273:SF2">
    <property type="entry name" value="PROTEIN FECR"/>
    <property type="match status" value="1"/>
</dbReference>
<dbReference type="PANTHER" id="PTHR30273">
    <property type="entry name" value="PERIPLASMIC SIGNAL SENSOR AND SIGMA FACTOR ACTIVATOR FECR-RELATED"/>
    <property type="match status" value="1"/>
</dbReference>
<dbReference type="Gene3D" id="2.60.120.1440">
    <property type="match status" value="1"/>
</dbReference>
<accession>I1XF91</accession>
<feature type="domain" description="FecR protein" evidence="1">
    <location>
        <begin position="109"/>
        <end position="202"/>
    </location>
</feature>